<reference evidence="8 9" key="1">
    <citation type="submission" date="2017-10" db="EMBL/GenBank/DDBJ databases">
        <title>Massilia psychrophilum sp. nov., a novel purple-pigmented bacterium isolated from Tianshan glacier, Xinjiang Municipality, China.</title>
        <authorList>
            <person name="Wang H."/>
        </authorList>
    </citation>
    <scope>NUCLEOTIDE SEQUENCE [LARGE SCALE GENOMIC DNA]</scope>
    <source>
        <strain evidence="8 9">JCM 30074</strain>
    </source>
</reference>
<dbReference type="PANTHER" id="PTHR21600:SF44">
    <property type="entry name" value="RIBOSOMAL LARGE SUBUNIT PSEUDOURIDINE SYNTHASE D"/>
    <property type="match status" value="1"/>
</dbReference>
<gene>
    <name evidence="8" type="ORF">CR105_07860</name>
</gene>
<comment type="similarity">
    <text evidence="1 6">Belongs to the pseudouridine synthase RluA family.</text>
</comment>
<dbReference type="InterPro" id="IPR006224">
    <property type="entry name" value="PsdUridine_synth_RluA-like_CS"/>
</dbReference>
<dbReference type="InterPro" id="IPR020103">
    <property type="entry name" value="PsdUridine_synth_cat_dom_sf"/>
</dbReference>
<proteinExistence type="inferred from homology"/>
<dbReference type="PROSITE" id="PS01129">
    <property type="entry name" value="PSI_RLU"/>
    <property type="match status" value="1"/>
</dbReference>
<dbReference type="GO" id="GO:0003723">
    <property type="term" value="F:RNA binding"/>
    <property type="evidence" value="ECO:0007669"/>
    <property type="project" value="UniProtKB-KW"/>
</dbReference>
<sequence length="370" mass="40315">MTFCKRPRFNERLIIADGTAVILTPTPNSADLPLDPDFEDEIDADFASLEPGIDLSPITLELTPEACGQRLDKVIAGLVPQFSRSRLQLWFDAGHVIVDGKPARGKDTAYGDETVVITPQSAPEDAAYTPEEIALNIVYEDEHILVINKPAGLVVHPGAGNWSGTLLNGLLFHAPQLAGVPRAGIVHRLDKDTSGLMVVGKTLAAQTDLVRQLAARSVKREYFALVWGTPRISGTIDAPMGRHPKDRVKMAVSSSFSAKPAITHFQLIGSGLLDRRPVSLVQCQLETGRTHQIRVHMQHLGFALVGDSVYGKQHLVPVFPRQALQARRLGLVHPATGEDCEWIVPLADDFAELIEKAGIPEPDLVTWTPD</sequence>
<dbReference type="EC" id="5.4.99.-" evidence="6"/>
<keyword evidence="5" id="KW-0694">RNA-binding</keyword>
<dbReference type="OrthoDB" id="9785808at2"/>
<comment type="catalytic activity">
    <reaction evidence="3">
        <text>uridine(1911/1915/1917) in 23S rRNA = pseudouridine(1911/1915/1917) in 23S rRNA</text>
        <dbReference type="Rhea" id="RHEA:42524"/>
        <dbReference type="Rhea" id="RHEA-COMP:10097"/>
        <dbReference type="Rhea" id="RHEA-COMP:10098"/>
        <dbReference type="ChEBI" id="CHEBI:65314"/>
        <dbReference type="ChEBI" id="CHEBI:65315"/>
        <dbReference type="EC" id="5.4.99.23"/>
    </reaction>
</comment>
<dbReference type="InterPro" id="IPR036986">
    <property type="entry name" value="S4_RNA-bd_sf"/>
</dbReference>
<organism evidence="8 9">
    <name type="scientific">Massilia eurypsychrophila</name>
    <dbReference type="NCBI Taxonomy" id="1485217"/>
    <lineage>
        <taxon>Bacteria</taxon>
        <taxon>Pseudomonadati</taxon>
        <taxon>Pseudomonadota</taxon>
        <taxon>Betaproteobacteria</taxon>
        <taxon>Burkholderiales</taxon>
        <taxon>Oxalobacteraceae</taxon>
        <taxon>Telluria group</taxon>
        <taxon>Massilia</taxon>
    </lineage>
</organism>
<comment type="caution">
    <text evidence="8">The sequence shown here is derived from an EMBL/GenBank/DDBJ whole genome shotgun (WGS) entry which is preliminary data.</text>
</comment>
<dbReference type="Gene3D" id="3.10.290.10">
    <property type="entry name" value="RNA-binding S4 domain"/>
    <property type="match status" value="1"/>
</dbReference>
<dbReference type="Pfam" id="PF00849">
    <property type="entry name" value="PseudoU_synth_2"/>
    <property type="match status" value="1"/>
</dbReference>
<dbReference type="CDD" id="cd02869">
    <property type="entry name" value="PseudoU_synth_RluA_like"/>
    <property type="match status" value="1"/>
</dbReference>
<comment type="function">
    <text evidence="6">Responsible for synthesis of pseudouridine from uracil.</text>
</comment>
<name>A0A2G8TIU8_9BURK</name>
<dbReference type="Proteomes" id="UP000230390">
    <property type="component" value="Unassembled WGS sequence"/>
</dbReference>
<dbReference type="EMBL" id="PDOC01000003">
    <property type="protein sequence ID" value="PIL45953.1"/>
    <property type="molecule type" value="Genomic_DNA"/>
</dbReference>
<comment type="catalytic activity">
    <reaction evidence="6">
        <text>a uridine in RNA = a pseudouridine in RNA</text>
        <dbReference type="Rhea" id="RHEA:48348"/>
        <dbReference type="Rhea" id="RHEA-COMP:12068"/>
        <dbReference type="Rhea" id="RHEA-COMP:12069"/>
        <dbReference type="ChEBI" id="CHEBI:65314"/>
        <dbReference type="ChEBI" id="CHEBI:65315"/>
    </reaction>
</comment>
<evidence type="ECO:0000313" key="8">
    <source>
        <dbReference type="EMBL" id="PIL45953.1"/>
    </source>
</evidence>
<dbReference type="SUPFAM" id="SSF55174">
    <property type="entry name" value="Alpha-L RNA-binding motif"/>
    <property type="match status" value="1"/>
</dbReference>
<dbReference type="SUPFAM" id="SSF55120">
    <property type="entry name" value="Pseudouridine synthase"/>
    <property type="match status" value="1"/>
</dbReference>
<protein>
    <recommendedName>
        <fullName evidence="6">Pseudouridine synthase</fullName>
        <ecNumber evidence="6">5.4.99.-</ecNumber>
    </recommendedName>
</protein>
<evidence type="ECO:0000259" key="7">
    <source>
        <dbReference type="Pfam" id="PF00849"/>
    </source>
</evidence>
<evidence type="ECO:0000256" key="1">
    <source>
        <dbReference type="ARBA" id="ARBA00010876"/>
    </source>
</evidence>
<evidence type="ECO:0000313" key="9">
    <source>
        <dbReference type="Proteomes" id="UP000230390"/>
    </source>
</evidence>
<keyword evidence="9" id="KW-1185">Reference proteome</keyword>
<feature type="active site" evidence="4">
    <location>
        <position position="190"/>
    </location>
</feature>
<dbReference type="InterPro" id="IPR006225">
    <property type="entry name" value="PsdUridine_synth_RluC/D"/>
</dbReference>
<evidence type="ECO:0000256" key="3">
    <source>
        <dbReference type="ARBA" id="ARBA00036882"/>
    </source>
</evidence>
<evidence type="ECO:0000256" key="5">
    <source>
        <dbReference type="PROSITE-ProRule" id="PRU00182"/>
    </source>
</evidence>
<accession>A0A2G8TIU8</accession>
<dbReference type="InterPro" id="IPR050188">
    <property type="entry name" value="RluA_PseudoU_synthase"/>
</dbReference>
<dbReference type="GO" id="GO:0160140">
    <property type="term" value="F:23S rRNA pseudouridine(1911/1915/1917) synthase activity"/>
    <property type="evidence" value="ECO:0007669"/>
    <property type="project" value="UniProtKB-EC"/>
</dbReference>
<dbReference type="PANTHER" id="PTHR21600">
    <property type="entry name" value="MITOCHONDRIAL RNA PSEUDOURIDINE SYNTHASE"/>
    <property type="match status" value="1"/>
</dbReference>
<dbReference type="Gene3D" id="3.30.2350.10">
    <property type="entry name" value="Pseudouridine synthase"/>
    <property type="match status" value="1"/>
</dbReference>
<keyword evidence="2 6" id="KW-0413">Isomerase</keyword>
<evidence type="ECO:0000256" key="2">
    <source>
        <dbReference type="ARBA" id="ARBA00023235"/>
    </source>
</evidence>
<dbReference type="PROSITE" id="PS50889">
    <property type="entry name" value="S4"/>
    <property type="match status" value="1"/>
</dbReference>
<evidence type="ECO:0000256" key="6">
    <source>
        <dbReference type="RuleBase" id="RU362028"/>
    </source>
</evidence>
<dbReference type="InterPro" id="IPR006145">
    <property type="entry name" value="PsdUridine_synth_RsuA/RluA"/>
</dbReference>
<dbReference type="CDD" id="cd00165">
    <property type="entry name" value="S4"/>
    <property type="match status" value="1"/>
</dbReference>
<dbReference type="GO" id="GO:0000455">
    <property type="term" value="P:enzyme-directed rRNA pseudouridine synthesis"/>
    <property type="evidence" value="ECO:0007669"/>
    <property type="project" value="TreeGrafter"/>
</dbReference>
<feature type="domain" description="Pseudouridine synthase RsuA/RluA-like" evidence="7">
    <location>
        <begin position="143"/>
        <end position="299"/>
    </location>
</feature>
<dbReference type="NCBIfam" id="TIGR00005">
    <property type="entry name" value="rluA_subfam"/>
    <property type="match status" value="1"/>
</dbReference>
<evidence type="ECO:0000256" key="4">
    <source>
        <dbReference type="PIRSR" id="PIRSR606225-1"/>
    </source>
</evidence>
<dbReference type="AlphaFoldDB" id="A0A2G8TIU8"/>